<protein>
    <submittedName>
        <fullName evidence="1">Flagellar biosynthesis regulator FlaF</fullName>
    </submittedName>
</protein>
<dbReference type="AlphaFoldDB" id="A0A5A9YZP6"/>
<dbReference type="RefSeq" id="WP_111364848.1">
    <property type="nucleotide sequence ID" value="NZ_VINQ01000017.1"/>
</dbReference>
<reference evidence="1 2" key="1">
    <citation type="submission" date="2019-07" db="EMBL/GenBank/DDBJ databases">
        <title>Aquicoccus porphyridii gen. nov., sp. nov., isolated from a small marine red alga, Porphyridium marinum.</title>
        <authorList>
            <person name="Liu L."/>
        </authorList>
    </citation>
    <scope>NUCLEOTIDE SEQUENCE [LARGE SCALE GENOMIC DNA]</scope>
    <source>
        <strain evidence="1 2">L1 8-17</strain>
    </source>
</reference>
<dbReference type="InterPro" id="IPR010845">
    <property type="entry name" value="FlaF"/>
</dbReference>
<comment type="caution">
    <text evidence="1">The sequence shown here is derived from an EMBL/GenBank/DDBJ whole genome shotgun (WGS) entry which is preliminary data.</text>
</comment>
<dbReference type="EMBL" id="VINQ01000017">
    <property type="protein sequence ID" value="KAA0910318.1"/>
    <property type="molecule type" value="Genomic_DNA"/>
</dbReference>
<organism evidence="1 2">
    <name type="scientific">Aquicoccus porphyridii</name>
    <dbReference type="NCBI Taxonomy" id="1852029"/>
    <lineage>
        <taxon>Bacteria</taxon>
        <taxon>Pseudomonadati</taxon>
        <taxon>Pseudomonadota</taxon>
        <taxon>Alphaproteobacteria</taxon>
        <taxon>Rhodobacterales</taxon>
        <taxon>Paracoccaceae</taxon>
        <taxon>Aquicoccus</taxon>
    </lineage>
</organism>
<keyword evidence="2" id="KW-1185">Reference proteome</keyword>
<evidence type="ECO:0000313" key="1">
    <source>
        <dbReference type="EMBL" id="KAA0910318.1"/>
    </source>
</evidence>
<accession>A0A5A9YZP6</accession>
<proteinExistence type="predicted"/>
<keyword evidence="1" id="KW-0282">Flagellum</keyword>
<dbReference type="GO" id="GO:0044781">
    <property type="term" value="P:bacterial-type flagellum organization"/>
    <property type="evidence" value="ECO:0007669"/>
    <property type="project" value="InterPro"/>
</dbReference>
<dbReference type="Proteomes" id="UP000325291">
    <property type="component" value="Unassembled WGS sequence"/>
</dbReference>
<dbReference type="NCBIfam" id="NF009435">
    <property type="entry name" value="PRK12794.1"/>
    <property type="match status" value="1"/>
</dbReference>
<keyword evidence="1" id="KW-0969">Cilium</keyword>
<sequence length="125" mass="13732">MQSQMMARAAYSTQNTPIRTPRGTEYDVVARVTQRLRAAALLGRSGFPALAEAVHANRRLWTMLAADVADRDNPLPRDLRARIFYLSEFTRDYSGRVLSKGASVAPLLEINAAVMRGLRAGGVAE</sequence>
<dbReference type="Pfam" id="PF07309">
    <property type="entry name" value="FlaF"/>
    <property type="match status" value="1"/>
</dbReference>
<keyword evidence="1" id="KW-0966">Cell projection</keyword>
<gene>
    <name evidence="1" type="primary">flaF</name>
    <name evidence="1" type="ORF">FLO80_17745</name>
</gene>
<evidence type="ECO:0000313" key="2">
    <source>
        <dbReference type="Proteomes" id="UP000325291"/>
    </source>
</evidence>
<name>A0A5A9YZP6_9RHOB</name>